<protein>
    <submittedName>
        <fullName evidence="1">Uncharacterized protein</fullName>
    </submittedName>
</protein>
<name>X0XVA2_9ZZZZ</name>
<sequence length="187" mass="19863">MFTMAGRNRIIYGSQSVWCNGRVLYRVQTLGSTTTFTSEDIFELGKLDIIDVVDDVPAVAVTLNTNDFGDPMTMAVLAQVPEAKLDMNLTASGSLAGTGPTNANLVVVSGTDLTEVGPYLHGACLADFAIVCGNLPGVSLWAPVQDECDLGSTALTTDIDQTLFMDEVFVNSLEFGYTTGANATENY</sequence>
<proteinExistence type="predicted"/>
<accession>X0XVA2</accession>
<gene>
    <name evidence="1" type="ORF">S01H1_65702</name>
</gene>
<evidence type="ECO:0000313" key="1">
    <source>
        <dbReference type="EMBL" id="GAG39177.1"/>
    </source>
</evidence>
<feature type="non-terminal residue" evidence="1">
    <location>
        <position position="187"/>
    </location>
</feature>
<organism evidence="1">
    <name type="scientific">marine sediment metagenome</name>
    <dbReference type="NCBI Taxonomy" id="412755"/>
    <lineage>
        <taxon>unclassified sequences</taxon>
        <taxon>metagenomes</taxon>
        <taxon>ecological metagenomes</taxon>
    </lineage>
</organism>
<comment type="caution">
    <text evidence="1">The sequence shown here is derived from an EMBL/GenBank/DDBJ whole genome shotgun (WGS) entry which is preliminary data.</text>
</comment>
<dbReference type="EMBL" id="BARS01043393">
    <property type="protein sequence ID" value="GAG39177.1"/>
    <property type="molecule type" value="Genomic_DNA"/>
</dbReference>
<dbReference type="AlphaFoldDB" id="X0XVA2"/>
<reference evidence="1" key="1">
    <citation type="journal article" date="2014" name="Front. Microbiol.">
        <title>High frequency of phylogenetically diverse reductive dehalogenase-homologous genes in deep subseafloor sedimentary metagenomes.</title>
        <authorList>
            <person name="Kawai M."/>
            <person name="Futagami T."/>
            <person name="Toyoda A."/>
            <person name="Takaki Y."/>
            <person name="Nishi S."/>
            <person name="Hori S."/>
            <person name="Arai W."/>
            <person name="Tsubouchi T."/>
            <person name="Morono Y."/>
            <person name="Uchiyama I."/>
            <person name="Ito T."/>
            <person name="Fujiyama A."/>
            <person name="Inagaki F."/>
            <person name="Takami H."/>
        </authorList>
    </citation>
    <scope>NUCLEOTIDE SEQUENCE</scope>
    <source>
        <strain evidence="1">Expedition CK06-06</strain>
    </source>
</reference>